<keyword evidence="3" id="KW-1185">Reference proteome</keyword>
<dbReference type="CDD" id="cd02440">
    <property type="entry name" value="AdoMet_MTases"/>
    <property type="match status" value="1"/>
</dbReference>
<evidence type="ECO:0000259" key="1">
    <source>
        <dbReference type="Pfam" id="PF13649"/>
    </source>
</evidence>
<dbReference type="GO" id="GO:0032259">
    <property type="term" value="P:methylation"/>
    <property type="evidence" value="ECO:0007669"/>
    <property type="project" value="UniProtKB-KW"/>
</dbReference>
<comment type="caution">
    <text evidence="2">The sequence shown here is derived from an EMBL/GenBank/DDBJ whole genome shotgun (WGS) entry which is preliminary data.</text>
</comment>
<dbReference type="GO" id="GO:0008119">
    <property type="term" value="F:thiopurine S-methyltransferase activity"/>
    <property type="evidence" value="ECO:0007669"/>
    <property type="project" value="TreeGrafter"/>
</dbReference>
<dbReference type="EMBL" id="WHYR01000025">
    <property type="protein sequence ID" value="MQL52632.1"/>
    <property type="molecule type" value="Genomic_DNA"/>
</dbReference>
<name>A0A6N7IRF6_9FIRM</name>
<sequence length="201" mass="22515">MTIEKRYKKRYETGDTPWDIGKPDFNLIQTVTTMAIKPCKALDIGCGTGDNSIWLSQKNFDVIGIDTSEIAIQKAIEKASKANVKCTFIVIDFLINKIEGAPFGFAFDRGCFHSLNSDEERKSFAENVAAHLEKDGLWLSIVGNADEQRDGPGPPQRTARDIVSSVEPYFEILSLVSSHFGSNRPNPPRAWVCLMRKRRFA</sequence>
<dbReference type="SUPFAM" id="SSF53335">
    <property type="entry name" value="S-adenosyl-L-methionine-dependent methyltransferases"/>
    <property type="match status" value="1"/>
</dbReference>
<dbReference type="Gene3D" id="3.40.50.150">
    <property type="entry name" value="Vaccinia Virus protein VP39"/>
    <property type="match status" value="1"/>
</dbReference>
<dbReference type="InterPro" id="IPR041698">
    <property type="entry name" value="Methyltransf_25"/>
</dbReference>
<protein>
    <submittedName>
        <fullName evidence="2">Methyltransferase domain-containing protein</fullName>
    </submittedName>
</protein>
<dbReference type="Pfam" id="PF13649">
    <property type="entry name" value="Methyltransf_25"/>
    <property type="match status" value="1"/>
</dbReference>
<dbReference type="PANTHER" id="PTHR10259:SF11">
    <property type="entry name" value="THIOPURINE S-METHYLTRANSFERASE"/>
    <property type="match status" value="1"/>
</dbReference>
<organism evidence="2 3">
    <name type="scientific">Desulfofundulus thermobenzoicus</name>
    <dbReference type="NCBI Taxonomy" id="29376"/>
    <lineage>
        <taxon>Bacteria</taxon>
        <taxon>Bacillati</taxon>
        <taxon>Bacillota</taxon>
        <taxon>Clostridia</taxon>
        <taxon>Eubacteriales</taxon>
        <taxon>Peptococcaceae</taxon>
        <taxon>Desulfofundulus</taxon>
    </lineage>
</organism>
<evidence type="ECO:0000313" key="3">
    <source>
        <dbReference type="Proteomes" id="UP000441717"/>
    </source>
</evidence>
<dbReference type="AlphaFoldDB" id="A0A6N7IRF6"/>
<reference evidence="2 3" key="1">
    <citation type="submission" date="2019-10" db="EMBL/GenBank/DDBJ databases">
        <title>Comparative genomics of sulfur disproportionating microorganisms.</title>
        <authorList>
            <person name="Ward L.M."/>
            <person name="Bertran E."/>
            <person name="Johnston D."/>
        </authorList>
    </citation>
    <scope>NUCLEOTIDE SEQUENCE [LARGE SCALE GENOMIC DNA]</scope>
    <source>
        <strain evidence="2 3">DSM 14055</strain>
    </source>
</reference>
<feature type="domain" description="Methyltransferase" evidence="1">
    <location>
        <begin position="42"/>
        <end position="136"/>
    </location>
</feature>
<keyword evidence="2" id="KW-0808">Transferase</keyword>
<dbReference type="OrthoDB" id="9804312at2"/>
<evidence type="ECO:0000313" key="2">
    <source>
        <dbReference type="EMBL" id="MQL52632.1"/>
    </source>
</evidence>
<keyword evidence="2" id="KW-0489">Methyltransferase</keyword>
<dbReference type="Proteomes" id="UP000441717">
    <property type="component" value="Unassembled WGS sequence"/>
</dbReference>
<dbReference type="InterPro" id="IPR029063">
    <property type="entry name" value="SAM-dependent_MTases_sf"/>
</dbReference>
<accession>A0A6N7IRF6</accession>
<dbReference type="PANTHER" id="PTHR10259">
    <property type="entry name" value="THIOPURINE S-METHYLTRANSFERASE"/>
    <property type="match status" value="1"/>
</dbReference>
<dbReference type="RefSeq" id="WP_152946926.1">
    <property type="nucleotide sequence ID" value="NZ_WHYR01000025.1"/>
</dbReference>
<gene>
    <name evidence="2" type="ORF">GFC01_10235</name>
</gene>
<proteinExistence type="predicted"/>